<evidence type="ECO:0000313" key="5">
    <source>
        <dbReference type="Proteomes" id="UP000539473"/>
    </source>
</evidence>
<evidence type="ECO:0000256" key="1">
    <source>
        <dbReference type="ARBA" id="ARBA00007689"/>
    </source>
</evidence>
<gene>
    <name evidence="3" type="ORF">GCM10017781_06380</name>
    <name evidence="4" type="ORF">HNQ07_000405</name>
</gene>
<protein>
    <submittedName>
        <fullName evidence="4">Uncharacterized protein YciI</fullName>
    </submittedName>
</protein>
<evidence type="ECO:0000313" key="6">
    <source>
        <dbReference type="Proteomes" id="UP000619376"/>
    </source>
</evidence>
<dbReference type="Proteomes" id="UP000619376">
    <property type="component" value="Unassembled WGS sequence"/>
</dbReference>
<reference evidence="3" key="4">
    <citation type="submission" date="2024-05" db="EMBL/GenBank/DDBJ databases">
        <authorList>
            <person name="Sun Q."/>
            <person name="Zhou Y."/>
        </authorList>
    </citation>
    <scope>NUCLEOTIDE SEQUENCE</scope>
    <source>
        <strain evidence="3">CGMCC 1.18437</strain>
    </source>
</reference>
<dbReference type="EMBL" id="JACHFK010000001">
    <property type="protein sequence ID" value="MBB5374961.1"/>
    <property type="molecule type" value="Genomic_DNA"/>
</dbReference>
<dbReference type="Gene3D" id="3.30.70.1060">
    <property type="entry name" value="Dimeric alpha+beta barrel"/>
    <property type="match status" value="1"/>
</dbReference>
<dbReference type="PANTHER" id="PTHR37828">
    <property type="entry name" value="GSR2449 PROTEIN"/>
    <property type="match status" value="1"/>
</dbReference>
<comment type="similarity">
    <text evidence="1">Belongs to the YciI family.</text>
</comment>
<evidence type="ECO:0000313" key="4">
    <source>
        <dbReference type="EMBL" id="MBB5374961.1"/>
    </source>
</evidence>
<dbReference type="SUPFAM" id="SSF54909">
    <property type="entry name" value="Dimeric alpha+beta barrel"/>
    <property type="match status" value="1"/>
</dbReference>
<dbReference type="AlphaFoldDB" id="A0A7W8NMR3"/>
<reference evidence="4 5" key="3">
    <citation type="submission" date="2020-08" db="EMBL/GenBank/DDBJ databases">
        <title>Genomic Encyclopedia of Type Strains, Phase IV (KMG-IV): sequencing the most valuable type-strain genomes for metagenomic binning, comparative biology and taxonomic classification.</title>
        <authorList>
            <person name="Goeker M."/>
        </authorList>
    </citation>
    <scope>NUCLEOTIDE SEQUENCE [LARGE SCALE GENOMIC DNA]</scope>
    <source>
        <strain evidence="4 5">DSM 27521</strain>
    </source>
</reference>
<dbReference type="Pfam" id="PF03795">
    <property type="entry name" value="YCII"/>
    <property type="match status" value="1"/>
</dbReference>
<comment type="caution">
    <text evidence="4">The sequence shown here is derived from an EMBL/GenBank/DDBJ whole genome shotgun (WGS) entry which is preliminary data.</text>
</comment>
<keyword evidence="6" id="KW-1185">Reference proteome</keyword>
<name>A0A7W8NMR3_9DEIO</name>
<evidence type="ECO:0000259" key="2">
    <source>
        <dbReference type="Pfam" id="PF03795"/>
    </source>
</evidence>
<dbReference type="InterPro" id="IPR005545">
    <property type="entry name" value="YCII"/>
</dbReference>
<reference evidence="6" key="2">
    <citation type="journal article" date="2019" name="Int. J. Syst. Evol. Microbiol.">
        <title>The Global Catalogue of Microorganisms (GCM) 10K type strain sequencing project: providing services to taxonomists for standard genome sequencing and annotation.</title>
        <authorList>
            <consortium name="The Broad Institute Genomics Platform"/>
            <consortium name="The Broad Institute Genome Sequencing Center for Infectious Disease"/>
            <person name="Wu L."/>
            <person name="Ma J."/>
        </authorList>
    </citation>
    <scope>NUCLEOTIDE SEQUENCE [LARGE SCALE GENOMIC DNA]</scope>
    <source>
        <strain evidence="6">CGMCC 1.18437</strain>
    </source>
</reference>
<dbReference type="RefSeq" id="WP_184109213.1">
    <property type="nucleotide sequence ID" value="NZ_BNAJ01000001.1"/>
</dbReference>
<dbReference type="PANTHER" id="PTHR37828:SF1">
    <property type="entry name" value="YCII-RELATED DOMAIN-CONTAINING PROTEIN"/>
    <property type="match status" value="1"/>
</dbReference>
<proteinExistence type="inferred from homology"/>
<sequence>MDTPTLWIIQSTYLKPKSEIAEVTPRHREWLDQHYRSGVFLVSGRMVSGQGGVIVARADSQAQLEAIFAEDPFVVENCSEYTYLPFTPVKRGKALTIEGIPLVE</sequence>
<evidence type="ECO:0000313" key="3">
    <source>
        <dbReference type="EMBL" id="GHF32434.1"/>
    </source>
</evidence>
<reference evidence="3" key="1">
    <citation type="journal article" date="2014" name="Int. J. Syst. Evol. Microbiol.">
        <title>Complete genome of a new Firmicutes species belonging to the dominant human colonic microbiota ('Ruminococcus bicirculans') reveals two chromosomes and a selective capacity to utilize plant glucans.</title>
        <authorList>
            <consortium name="NISC Comparative Sequencing Program"/>
            <person name="Wegmann U."/>
            <person name="Louis P."/>
            <person name="Goesmann A."/>
            <person name="Henrissat B."/>
            <person name="Duncan S.H."/>
            <person name="Flint H.J."/>
        </authorList>
    </citation>
    <scope>NUCLEOTIDE SEQUENCE</scope>
    <source>
        <strain evidence="3">CGMCC 1.18437</strain>
    </source>
</reference>
<dbReference type="Proteomes" id="UP000539473">
    <property type="component" value="Unassembled WGS sequence"/>
</dbReference>
<accession>A0A7W8NMR3</accession>
<dbReference type="InterPro" id="IPR011008">
    <property type="entry name" value="Dimeric_a/b-barrel"/>
</dbReference>
<dbReference type="EMBL" id="BNAJ01000001">
    <property type="protein sequence ID" value="GHF32434.1"/>
    <property type="molecule type" value="Genomic_DNA"/>
</dbReference>
<organism evidence="4 5">
    <name type="scientific">Deinococcus metalli</name>
    <dbReference type="NCBI Taxonomy" id="1141878"/>
    <lineage>
        <taxon>Bacteria</taxon>
        <taxon>Thermotogati</taxon>
        <taxon>Deinococcota</taxon>
        <taxon>Deinococci</taxon>
        <taxon>Deinococcales</taxon>
        <taxon>Deinococcaceae</taxon>
        <taxon>Deinococcus</taxon>
    </lineage>
</organism>
<feature type="domain" description="YCII-related" evidence="2">
    <location>
        <begin position="15"/>
        <end position="86"/>
    </location>
</feature>